<dbReference type="Proteomes" id="UP001075461">
    <property type="component" value="Unassembled WGS sequence"/>
</dbReference>
<proteinExistence type="predicted"/>
<dbReference type="RefSeq" id="WP_269480287.1">
    <property type="nucleotide sequence ID" value="NZ_JAPXGP010000004.1"/>
</dbReference>
<dbReference type="AlphaFoldDB" id="A0A9Q4KR28"/>
<comment type="caution">
    <text evidence="1">The sequence shown here is derived from an EMBL/GenBank/DDBJ whole genome shotgun (WGS) entry which is preliminary data.</text>
</comment>
<accession>A0A9Q4KR28</accession>
<evidence type="ECO:0000313" key="1">
    <source>
        <dbReference type="EMBL" id="MCZ6161975.1"/>
    </source>
</evidence>
<gene>
    <name evidence="1" type="ORF">O6B92_06450</name>
</gene>
<organism evidence="1 2">
    <name type="scientific">Campylobacter ureolyticus</name>
    <dbReference type="NCBI Taxonomy" id="827"/>
    <lineage>
        <taxon>Bacteria</taxon>
        <taxon>Pseudomonadati</taxon>
        <taxon>Campylobacterota</taxon>
        <taxon>Epsilonproteobacteria</taxon>
        <taxon>Campylobacterales</taxon>
        <taxon>Campylobacteraceae</taxon>
        <taxon>Campylobacter</taxon>
    </lineage>
</organism>
<protein>
    <submittedName>
        <fullName evidence="1">Uncharacterized protein</fullName>
    </submittedName>
</protein>
<name>A0A9Q4KR28_9BACT</name>
<sequence length="147" mass="16791">MAKAEGWYNKNGSKWKTLPELMLSYRAQSFFISQYFPEVKFGLKTTDELMDMPEAKVVDEKKIDLNKIAKEKTKKNEKVEPEIIEIEPESSETTPLPGDILEAELLKRGVNENEADEIASRYSNEQIKAVLNDPASIDTIINDYFKG</sequence>
<dbReference type="EMBL" id="JAPXGP010000004">
    <property type="protein sequence ID" value="MCZ6161975.1"/>
    <property type="molecule type" value="Genomic_DNA"/>
</dbReference>
<reference evidence="1" key="1">
    <citation type="submission" date="2022-12" db="EMBL/GenBank/DDBJ databases">
        <title>Species Delineation and Comparative Genomics within the Campylobacter ureolyticus Complex.</title>
        <authorList>
            <person name="Maki J."/>
            <person name="Howard M."/>
            <person name="Connelly S."/>
            <person name="Hardy D.J."/>
            <person name="Cameron A."/>
        </authorList>
    </citation>
    <scope>NUCLEOTIDE SEQUENCE</scope>
    <source>
        <strain evidence="1">URMC_786</strain>
    </source>
</reference>
<evidence type="ECO:0000313" key="2">
    <source>
        <dbReference type="Proteomes" id="UP001075461"/>
    </source>
</evidence>